<evidence type="ECO:0000313" key="2">
    <source>
        <dbReference type="Proteomes" id="UP000192936"/>
    </source>
</evidence>
<evidence type="ECO:0008006" key="3">
    <source>
        <dbReference type="Google" id="ProtNLM"/>
    </source>
</evidence>
<accession>A0A1X7HCB4</accession>
<dbReference type="EMBL" id="FXAK01000007">
    <property type="protein sequence ID" value="SMF83856.1"/>
    <property type="molecule type" value="Genomic_DNA"/>
</dbReference>
<evidence type="ECO:0000313" key="1">
    <source>
        <dbReference type="EMBL" id="SMF83856.1"/>
    </source>
</evidence>
<reference evidence="1 2" key="1">
    <citation type="submission" date="2017-04" db="EMBL/GenBank/DDBJ databases">
        <authorList>
            <person name="Afonso C.L."/>
            <person name="Miller P.J."/>
            <person name="Scott M.A."/>
            <person name="Spackman E."/>
            <person name="Goraichik I."/>
            <person name="Dimitrov K.M."/>
            <person name="Suarez D.L."/>
            <person name="Swayne D.E."/>
        </authorList>
    </citation>
    <scope>NUCLEOTIDE SEQUENCE [LARGE SCALE GENOMIC DNA]</scope>
    <source>
        <strain evidence="1 2">A2P</strain>
    </source>
</reference>
<proteinExistence type="predicted"/>
<organism evidence="1 2">
    <name type="scientific">Azospirillum oryzae</name>
    <dbReference type="NCBI Taxonomy" id="286727"/>
    <lineage>
        <taxon>Bacteria</taxon>
        <taxon>Pseudomonadati</taxon>
        <taxon>Pseudomonadota</taxon>
        <taxon>Alphaproteobacteria</taxon>
        <taxon>Rhodospirillales</taxon>
        <taxon>Azospirillaceae</taxon>
        <taxon>Azospirillum</taxon>
    </lineage>
</organism>
<gene>
    <name evidence="1" type="ORF">SAMN02982917_5624</name>
</gene>
<sequence length="187" mass="21918">MSEKRYLEITGYHGTTPDRAKEILDKGFRVNEGEEDWVGSGIYFFIDGISSAKDMAADWSCFRNRIDKPCILYCSIKADYKNVLDLRLEAHAKQFNYHRNLFIEQNTEKLKHRRDLSIKKRKDIRLDDAIITRSIFRNMEKSLIIHNLYIKTKTLRHLEMESSYPTTTVCCVGQIDMIKSIEVLVDC</sequence>
<dbReference type="AlphaFoldDB" id="A0A1X7HCB4"/>
<dbReference type="SUPFAM" id="SSF56399">
    <property type="entry name" value="ADP-ribosylation"/>
    <property type="match status" value="1"/>
</dbReference>
<name>A0A1X7HCB4_9PROT</name>
<dbReference type="Proteomes" id="UP000192936">
    <property type="component" value="Unassembled WGS sequence"/>
</dbReference>
<protein>
    <recommendedName>
        <fullName evidence="3">DUF3990 domain-containing protein</fullName>
    </recommendedName>
</protein>